<dbReference type="Pfam" id="PF00089">
    <property type="entry name" value="Trypsin"/>
    <property type="match status" value="2"/>
</dbReference>
<dbReference type="InterPro" id="IPR001314">
    <property type="entry name" value="Peptidase_S1A"/>
</dbReference>
<dbReference type="SUPFAM" id="SSF50494">
    <property type="entry name" value="Trypsin-like serine proteases"/>
    <property type="match status" value="2"/>
</dbReference>
<dbReference type="SUPFAM" id="SSF49785">
    <property type="entry name" value="Galactose-binding domain-like"/>
    <property type="match status" value="1"/>
</dbReference>
<dbReference type="KEGG" id="epa:110246047"/>
<name>A0A913YS73_EXADI</name>
<dbReference type="Proteomes" id="UP000887567">
    <property type="component" value="Unplaced"/>
</dbReference>
<feature type="domain" description="F5/8 type C" evidence="7">
    <location>
        <begin position="28"/>
        <end position="168"/>
    </location>
</feature>
<dbReference type="SMART" id="SM00231">
    <property type="entry name" value="FA58C"/>
    <property type="match status" value="1"/>
</dbReference>
<evidence type="ECO:0000259" key="7">
    <source>
        <dbReference type="PROSITE" id="PS50022"/>
    </source>
</evidence>
<dbReference type="GO" id="GO:0006508">
    <property type="term" value="P:proteolysis"/>
    <property type="evidence" value="ECO:0007669"/>
    <property type="project" value="UniProtKB-KW"/>
</dbReference>
<dbReference type="OMA" id="NDECNGW"/>
<feature type="domain" description="Peptidase S1" evidence="8">
    <location>
        <begin position="189"/>
        <end position="432"/>
    </location>
</feature>
<protein>
    <submittedName>
        <fullName evidence="9">Uncharacterized protein</fullName>
    </submittedName>
</protein>
<dbReference type="RefSeq" id="XP_028516966.1">
    <property type="nucleotide sequence ID" value="XM_028661165.1"/>
</dbReference>
<reference evidence="9" key="1">
    <citation type="submission" date="2022-11" db="UniProtKB">
        <authorList>
            <consortium name="EnsemblMetazoa"/>
        </authorList>
    </citation>
    <scope>IDENTIFICATION</scope>
</reference>
<dbReference type="PRINTS" id="PR00722">
    <property type="entry name" value="CHYMOTRYPSIN"/>
</dbReference>
<keyword evidence="1 5" id="KW-0645">Protease</keyword>
<evidence type="ECO:0000256" key="2">
    <source>
        <dbReference type="ARBA" id="ARBA00022801"/>
    </source>
</evidence>
<evidence type="ECO:0000259" key="8">
    <source>
        <dbReference type="PROSITE" id="PS50240"/>
    </source>
</evidence>
<dbReference type="PROSITE" id="PS50022">
    <property type="entry name" value="FA58C_3"/>
    <property type="match status" value="1"/>
</dbReference>
<dbReference type="CDD" id="cd00057">
    <property type="entry name" value="FA58C"/>
    <property type="match status" value="1"/>
</dbReference>
<accession>A0A913YS73</accession>
<dbReference type="InterPro" id="IPR001254">
    <property type="entry name" value="Trypsin_dom"/>
</dbReference>
<dbReference type="InterPro" id="IPR000421">
    <property type="entry name" value="FA58C"/>
</dbReference>
<dbReference type="Gene3D" id="2.60.120.260">
    <property type="entry name" value="Galactose-binding domain-like"/>
    <property type="match status" value="1"/>
</dbReference>
<keyword evidence="10" id="KW-1185">Reference proteome</keyword>
<dbReference type="Gene3D" id="2.40.10.10">
    <property type="entry name" value="Trypsin-like serine proteases"/>
    <property type="match status" value="2"/>
</dbReference>
<dbReference type="FunFam" id="2.40.10.10:FF:000003">
    <property type="entry name" value="Transmembrane serine protease 3"/>
    <property type="match status" value="2"/>
</dbReference>
<dbReference type="PROSITE" id="PS00134">
    <property type="entry name" value="TRYPSIN_HIS"/>
    <property type="match status" value="1"/>
</dbReference>
<evidence type="ECO:0000256" key="5">
    <source>
        <dbReference type="RuleBase" id="RU363034"/>
    </source>
</evidence>
<evidence type="ECO:0000256" key="1">
    <source>
        <dbReference type="ARBA" id="ARBA00022670"/>
    </source>
</evidence>
<dbReference type="InterPro" id="IPR033116">
    <property type="entry name" value="TRYPSIN_SER"/>
</dbReference>
<dbReference type="FunFam" id="2.60.120.260:FF:000016">
    <property type="entry name" value="Contactin-associated protein-like 4 isoform 1"/>
    <property type="match status" value="1"/>
</dbReference>
<feature type="signal peptide" evidence="6">
    <location>
        <begin position="1"/>
        <end position="27"/>
    </location>
</feature>
<keyword evidence="3 5" id="KW-0720">Serine protease</keyword>
<evidence type="ECO:0000256" key="6">
    <source>
        <dbReference type="SAM" id="SignalP"/>
    </source>
</evidence>
<proteinExistence type="predicted"/>
<keyword evidence="6" id="KW-0732">Signal</keyword>
<dbReference type="InterPro" id="IPR043504">
    <property type="entry name" value="Peptidase_S1_PA_chymotrypsin"/>
</dbReference>
<dbReference type="SMART" id="SM00020">
    <property type="entry name" value="Tryp_SPc"/>
    <property type="match status" value="2"/>
</dbReference>
<dbReference type="EnsemblMetazoa" id="XM_028661165.1">
    <property type="protein sequence ID" value="XP_028516966.1"/>
    <property type="gene ID" value="LOC110246047"/>
</dbReference>
<feature type="chain" id="PRO_5037479394" evidence="6">
    <location>
        <begin position="28"/>
        <end position="702"/>
    </location>
</feature>
<dbReference type="CDD" id="cd00190">
    <property type="entry name" value="Tryp_SPc"/>
    <property type="match status" value="2"/>
</dbReference>
<sequence length="702" mass="78023">MTVTLCLFSVLTGFLIVMNRSLSPVTAACDTALGMQSGWIVDSDITATSFLTLDNEPGSARLNSTKAWSPVRQDVSEILQIHLETEANVSAIGVQGNPTADQWITKFRVEYSMDGMKWQKYPEVLNGNTDRNTIVRATLSTVLQLNYLRIKPVEWENAIALRLEIYGCMKEKYSCGKRPLYQTARQQRIIQGTNAQPYTWPWQVEVTINNTKHWCGASLIDPHWIITAGHCVHVYSPASTGTRILRLAEYNRLVPEGYEKYVVPDKIYLHPGFVIGDIKSPGYYDIALMHLKESLTFTDRIQPVCLPDENTRFDIGTVCTVSGWGKTSSGENGTYAKTLQQLQVPLVSKEVCNSNVSYNGVIPEQFLCAGYKSGGRDSCYGDSGGPLVCQTSGGEWILHGLVSWGEECAMPNKYGVYTDVRKQLPFIESVLYGYPKCGVRFLPEGGHSRQKRIVGGRESKPNSWPWQVDILTTVNKTEHYCGGSLLNPSWVLTSAHCFHFFKNISQFEIRLGEHDERKIEGYEEIIPGEKYSTHPGFVLGDMTYPGHFDVALIKLKRPAVFHKRVHSICLPDVNFNITTASGCYVTGWGRTGENNKQYSPVLNEVQLDIVPKQVCNSNISYNGTIPDEYFCAGFPGGGKDSCFGDSGGPLACPNKDGQYVLTGVVSWGIGCARPYKYGVYLDVRKILGFINSKINASANKLA</sequence>
<dbReference type="PANTHER" id="PTHR24252">
    <property type="entry name" value="ACROSIN-RELATED"/>
    <property type="match status" value="1"/>
</dbReference>
<dbReference type="PROSITE" id="PS50240">
    <property type="entry name" value="TRYPSIN_DOM"/>
    <property type="match status" value="2"/>
</dbReference>
<dbReference type="InterPro" id="IPR018114">
    <property type="entry name" value="TRYPSIN_HIS"/>
</dbReference>
<dbReference type="InterPro" id="IPR008979">
    <property type="entry name" value="Galactose-bd-like_sf"/>
</dbReference>
<dbReference type="PROSITE" id="PS00135">
    <property type="entry name" value="TRYPSIN_SER"/>
    <property type="match status" value="2"/>
</dbReference>
<dbReference type="PROSITE" id="PS01286">
    <property type="entry name" value="FA58C_2"/>
    <property type="match status" value="1"/>
</dbReference>
<organism evidence="9 10">
    <name type="scientific">Exaiptasia diaphana</name>
    <name type="common">Tropical sea anemone</name>
    <name type="synonym">Aiptasia pulchella</name>
    <dbReference type="NCBI Taxonomy" id="2652724"/>
    <lineage>
        <taxon>Eukaryota</taxon>
        <taxon>Metazoa</taxon>
        <taxon>Cnidaria</taxon>
        <taxon>Anthozoa</taxon>
        <taxon>Hexacorallia</taxon>
        <taxon>Actiniaria</taxon>
        <taxon>Aiptasiidae</taxon>
        <taxon>Exaiptasia</taxon>
    </lineage>
</organism>
<feature type="domain" description="Peptidase S1" evidence="8">
    <location>
        <begin position="453"/>
        <end position="695"/>
    </location>
</feature>
<dbReference type="PANTHER" id="PTHR24252:SF7">
    <property type="entry name" value="HYALIN"/>
    <property type="match status" value="1"/>
</dbReference>
<dbReference type="InterPro" id="IPR009003">
    <property type="entry name" value="Peptidase_S1_PA"/>
</dbReference>
<keyword evidence="4" id="KW-1015">Disulfide bond</keyword>
<dbReference type="OrthoDB" id="10012881at2759"/>
<dbReference type="Pfam" id="PF00754">
    <property type="entry name" value="F5_F8_type_C"/>
    <property type="match status" value="1"/>
</dbReference>
<evidence type="ECO:0000313" key="10">
    <source>
        <dbReference type="Proteomes" id="UP000887567"/>
    </source>
</evidence>
<dbReference type="GeneID" id="110246047"/>
<dbReference type="AlphaFoldDB" id="A0A913YS73"/>
<evidence type="ECO:0000313" key="9">
    <source>
        <dbReference type="EnsemblMetazoa" id="XP_028516966.1"/>
    </source>
</evidence>
<dbReference type="GO" id="GO:0004252">
    <property type="term" value="F:serine-type endopeptidase activity"/>
    <property type="evidence" value="ECO:0007669"/>
    <property type="project" value="InterPro"/>
</dbReference>
<evidence type="ECO:0000256" key="3">
    <source>
        <dbReference type="ARBA" id="ARBA00022825"/>
    </source>
</evidence>
<keyword evidence="2 5" id="KW-0378">Hydrolase</keyword>
<evidence type="ECO:0000256" key="4">
    <source>
        <dbReference type="ARBA" id="ARBA00023157"/>
    </source>
</evidence>